<accession>A0A399FCA4</accession>
<protein>
    <submittedName>
        <fullName evidence="3">Uncharacterized protein</fullName>
    </submittedName>
</protein>
<evidence type="ECO:0000256" key="1">
    <source>
        <dbReference type="SAM" id="MobiDB-lite"/>
    </source>
</evidence>
<keyword evidence="2" id="KW-1133">Transmembrane helix</keyword>
<feature type="compositionally biased region" description="Low complexity" evidence="1">
    <location>
        <begin position="321"/>
        <end position="337"/>
    </location>
</feature>
<evidence type="ECO:0000256" key="2">
    <source>
        <dbReference type="SAM" id="Phobius"/>
    </source>
</evidence>
<feature type="region of interest" description="Disordered" evidence="1">
    <location>
        <begin position="129"/>
        <end position="400"/>
    </location>
</feature>
<dbReference type="EMBL" id="QWLB01000002">
    <property type="protein sequence ID" value="RIH93850.1"/>
    <property type="molecule type" value="Genomic_DNA"/>
</dbReference>
<feature type="compositionally biased region" description="Low complexity" evidence="1">
    <location>
        <begin position="238"/>
        <end position="263"/>
    </location>
</feature>
<dbReference type="OrthoDB" id="32186at2"/>
<organism evidence="3 4">
    <name type="scientific">Meiothermus granaticius NBRC 107808</name>
    <dbReference type="NCBI Taxonomy" id="1227551"/>
    <lineage>
        <taxon>Bacteria</taxon>
        <taxon>Thermotogati</taxon>
        <taxon>Deinococcota</taxon>
        <taxon>Deinococci</taxon>
        <taxon>Thermales</taxon>
        <taxon>Thermaceae</taxon>
        <taxon>Meiothermus</taxon>
    </lineage>
</organism>
<name>A0A399FCA4_9DEIN</name>
<feature type="compositionally biased region" description="Polar residues" evidence="1">
    <location>
        <begin position="381"/>
        <end position="391"/>
    </location>
</feature>
<sequence length="413" mass="42154">MHQIWAARRAWRQRLLRAGGLALLSLPLVLWSHPAWVLLSLLGLVYPSSREEGRALAELDRRYGLAYRSALEAPAGHPWHAQLEAEAQASLKEAKPPGFPWVFLLVYGLLLGAAWLLPGVRWSWGAQPVGTTSQTAPAHPSTAPHPPASPSRVSPLNPAEPQPPSPSSAPPDAGRASRPAGGEQGDGARPTPAAAGQEPPNRSSPGSAPGQDSAQPNPTQPGSSQNSAPPSPSGSSQNAAPAPTGSPSSPSSPGSQASGNPQPDSRPMGGPEGQGSVPSDRGAAGNRSVGDGQRGRGIPEGGRPAPSGANGGDAGTPRPAPAGSSRSPDGGDAGAPANPTPIPPAPAGASRAGEAPLGRAPGQNGTPQQLPSPWPAGSPPQKVQRQAQNYLENEPLPPEVRDLLRRYFELSQQ</sequence>
<feature type="compositionally biased region" description="Polar residues" evidence="1">
    <location>
        <begin position="200"/>
        <end position="237"/>
    </location>
</feature>
<keyword evidence="2" id="KW-0472">Membrane</keyword>
<dbReference type="Proteomes" id="UP000266178">
    <property type="component" value="Unassembled WGS sequence"/>
</dbReference>
<keyword evidence="2" id="KW-0812">Transmembrane</keyword>
<dbReference type="AlphaFoldDB" id="A0A399FCA4"/>
<proteinExistence type="predicted"/>
<dbReference type="RefSeq" id="WP_119355735.1">
    <property type="nucleotide sequence ID" value="NZ_BJXM01000004.1"/>
</dbReference>
<feature type="compositionally biased region" description="Low complexity" evidence="1">
    <location>
        <begin position="131"/>
        <end position="142"/>
    </location>
</feature>
<feature type="compositionally biased region" description="Pro residues" evidence="1">
    <location>
        <begin position="158"/>
        <end position="169"/>
    </location>
</feature>
<keyword evidence="4" id="KW-1185">Reference proteome</keyword>
<feature type="transmembrane region" description="Helical" evidence="2">
    <location>
        <begin position="21"/>
        <end position="46"/>
    </location>
</feature>
<evidence type="ECO:0000313" key="3">
    <source>
        <dbReference type="EMBL" id="RIH93850.1"/>
    </source>
</evidence>
<gene>
    <name evidence="3" type="ORF">Mgrana_00199</name>
</gene>
<comment type="caution">
    <text evidence="3">The sequence shown here is derived from an EMBL/GenBank/DDBJ whole genome shotgun (WGS) entry which is preliminary data.</text>
</comment>
<feature type="transmembrane region" description="Helical" evidence="2">
    <location>
        <begin position="98"/>
        <end position="117"/>
    </location>
</feature>
<evidence type="ECO:0000313" key="4">
    <source>
        <dbReference type="Proteomes" id="UP000266178"/>
    </source>
</evidence>
<reference evidence="3 4" key="1">
    <citation type="submission" date="2018-08" db="EMBL/GenBank/DDBJ databases">
        <title>Meiothermus granaticius genome AF-68 sequencing project.</title>
        <authorList>
            <person name="Da Costa M.S."/>
            <person name="Albuquerque L."/>
            <person name="Raposo P."/>
            <person name="Froufe H.J.C."/>
            <person name="Barroso C.S."/>
            <person name="Egas C."/>
        </authorList>
    </citation>
    <scope>NUCLEOTIDE SEQUENCE [LARGE SCALE GENOMIC DNA]</scope>
    <source>
        <strain evidence="3 4">AF-68</strain>
    </source>
</reference>
<feature type="compositionally biased region" description="Low complexity" evidence="1">
    <location>
        <begin position="170"/>
        <end position="180"/>
    </location>
</feature>